<dbReference type="Gene3D" id="3.40.395.10">
    <property type="entry name" value="Adenoviral Proteinase, Chain A"/>
    <property type="match status" value="1"/>
</dbReference>
<evidence type="ECO:0000256" key="1">
    <source>
        <dbReference type="ARBA" id="ARBA00005234"/>
    </source>
</evidence>
<dbReference type="PROSITE" id="PS50600">
    <property type="entry name" value="ULP_PROTEASE"/>
    <property type="match status" value="1"/>
</dbReference>
<feature type="non-terminal residue" evidence="6">
    <location>
        <position position="238"/>
    </location>
</feature>
<feature type="domain" description="Ubiquitin-like protease family profile" evidence="5">
    <location>
        <begin position="32"/>
        <end position="180"/>
    </location>
</feature>
<keyword evidence="4" id="KW-0788">Thiol protease</keyword>
<dbReference type="Proteomes" id="UP001159427">
    <property type="component" value="Unassembled WGS sequence"/>
</dbReference>
<gene>
    <name evidence="6" type="ORF">PEVE_00032090</name>
</gene>
<evidence type="ECO:0000256" key="4">
    <source>
        <dbReference type="ARBA" id="ARBA00022807"/>
    </source>
</evidence>
<accession>A0ABN8SXD7</accession>
<comment type="similarity">
    <text evidence="1">Belongs to the peptidase C48 family.</text>
</comment>
<protein>
    <recommendedName>
        <fullName evidence="5">Ubiquitin-like protease family profile domain-containing protein</fullName>
    </recommendedName>
</protein>
<reference evidence="6 7" key="1">
    <citation type="submission" date="2022-05" db="EMBL/GenBank/DDBJ databases">
        <authorList>
            <consortium name="Genoscope - CEA"/>
            <person name="William W."/>
        </authorList>
    </citation>
    <scope>NUCLEOTIDE SEQUENCE [LARGE SCALE GENOMIC DNA]</scope>
</reference>
<dbReference type="PANTHER" id="PTHR12606:SF141">
    <property type="entry name" value="GH15225P-RELATED"/>
    <property type="match status" value="1"/>
</dbReference>
<dbReference type="InterPro" id="IPR038765">
    <property type="entry name" value="Papain-like_cys_pep_sf"/>
</dbReference>
<sequence length="238" mass="26942">VFAREDTCVFPLYKEPLVQFLLDDMTRFKGSNLTDKEDLQGLIGGNTTDKENYLNNFIIDEYLKLLAAEASAQGLKAETIGWEPFEKAAGLKPASNILKGKAPLLEQDIVLVPLNPGQSEHWSLLVVKPKEREMFVLDSLAASFLKPEEWNFSTNTPQDIPQQSNCYDCGVFVCAYARCLLLKSSLPDDFTSFRKHMVLELHGGKIQGFDELPTPQEETYYAVEYQKSFYIGRVLQRS</sequence>
<keyword evidence="7" id="KW-1185">Reference proteome</keyword>
<evidence type="ECO:0000256" key="3">
    <source>
        <dbReference type="ARBA" id="ARBA00022801"/>
    </source>
</evidence>
<organism evidence="6 7">
    <name type="scientific">Porites evermanni</name>
    <dbReference type="NCBI Taxonomy" id="104178"/>
    <lineage>
        <taxon>Eukaryota</taxon>
        <taxon>Metazoa</taxon>
        <taxon>Cnidaria</taxon>
        <taxon>Anthozoa</taxon>
        <taxon>Hexacorallia</taxon>
        <taxon>Scleractinia</taxon>
        <taxon>Fungiina</taxon>
        <taxon>Poritidae</taxon>
        <taxon>Porites</taxon>
    </lineage>
</organism>
<evidence type="ECO:0000313" key="7">
    <source>
        <dbReference type="Proteomes" id="UP001159427"/>
    </source>
</evidence>
<proteinExistence type="inferred from homology"/>
<evidence type="ECO:0000256" key="2">
    <source>
        <dbReference type="ARBA" id="ARBA00022670"/>
    </source>
</evidence>
<evidence type="ECO:0000259" key="5">
    <source>
        <dbReference type="PROSITE" id="PS50600"/>
    </source>
</evidence>
<keyword evidence="3" id="KW-0378">Hydrolase</keyword>
<dbReference type="EMBL" id="CALNXI010004642">
    <property type="protein sequence ID" value="CAH3196220.1"/>
    <property type="molecule type" value="Genomic_DNA"/>
</dbReference>
<evidence type="ECO:0000313" key="6">
    <source>
        <dbReference type="EMBL" id="CAH3196220.1"/>
    </source>
</evidence>
<comment type="caution">
    <text evidence="6">The sequence shown here is derived from an EMBL/GenBank/DDBJ whole genome shotgun (WGS) entry which is preliminary data.</text>
</comment>
<name>A0ABN8SXD7_9CNID</name>
<keyword evidence="2" id="KW-0645">Protease</keyword>
<feature type="non-terminal residue" evidence="6">
    <location>
        <position position="1"/>
    </location>
</feature>
<dbReference type="SUPFAM" id="SSF54001">
    <property type="entry name" value="Cysteine proteinases"/>
    <property type="match status" value="1"/>
</dbReference>
<dbReference type="InterPro" id="IPR003653">
    <property type="entry name" value="Peptidase_C48_C"/>
</dbReference>
<dbReference type="Pfam" id="PF02902">
    <property type="entry name" value="Peptidase_C48"/>
    <property type="match status" value="2"/>
</dbReference>
<dbReference type="PANTHER" id="PTHR12606">
    <property type="entry name" value="SENTRIN/SUMO-SPECIFIC PROTEASE"/>
    <property type="match status" value="1"/>
</dbReference>